<gene>
    <name evidence="1" type="primary">WBGene00278842</name>
</gene>
<evidence type="ECO:0000313" key="1">
    <source>
        <dbReference type="EnsemblMetazoa" id="PPA40473.1"/>
    </source>
</evidence>
<sequence length="97" mass="11282">MGNNTNFHPAGHIRGLPNILQFIPPFLVAFAVFLYKKFNLYMDTKTSAYHSISLIVNKMRFVINKNEDNDEEKIDETRREKENLMARNGIVIIDIPE</sequence>
<reference evidence="2" key="1">
    <citation type="journal article" date="2008" name="Nat. Genet.">
        <title>The Pristionchus pacificus genome provides a unique perspective on nematode lifestyle and parasitism.</title>
        <authorList>
            <person name="Dieterich C."/>
            <person name="Clifton S.W."/>
            <person name="Schuster L.N."/>
            <person name="Chinwalla A."/>
            <person name="Delehaunty K."/>
            <person name="Dinkelacker I."/>
            <person name="Fulton L."/>
            <person name="Fulton R."/>
            <person name="Godfrey J."/>
            <person name="Minx P."/>
            <person name="Mitreva M."/>
            <person name="Roeseler W."/>
            <person name="Tian H."/>
            <person name="Witte H."/>
            <person name="Yang S.P."/>
            <person name="Wilson R.K."/>
            <person name="Sommer R.J."/>
        </authorList>
    </citation>
    <scope>NUCLEOTIDE SEQUENCE [LARGE SCALE GENOMIC DNA]</scope>
    <source>
        <strain evidence="2">PS312</strain>
    </source>
</reference>
<evidence type="ECO:0000313" key="2">
    <source>
        <dbReference type="Proteomes" id="UP000005239"/>
    </source>
</evidence>
<dbReference type="Proteomes" id="UP000005239">
    <property type="component" value="Unassembled WGS sequence"/>
</dbReference>
<accession>A0A8R1UTU0</accession>
<dbReference type="EnsemblMetazoa" id="PPA40473.1">
    <property type="protein sequence ID" value="PPA40473.1"/>
    <property type="gene ID" value="WBGene00278842"/>
</dbReference>
<protein>
    <submittedName>
        <fullName evidence="1">Uncharacterized protein</fullName>
    </submittedName>
</protein>
<reference evidence="1" key="2">
    <citation type="submission" date="2022-06" db="UniProtKB">
        <authorList>
            <consortium name="EnsemblMetazoa"/>
        </authorList>
    </citation>
    <scope>IDENTIFICATION</scope>
    <source>
        <strain evidence="1">PS312</strain>
    </source>
</reference>
<accession>A0A2A6C4S4</accession>
<keyword evidence="2" id="KW-1185">Reference proteome</keyword>
<organism evidence="1 2">
    <name type="scientific">Pristionchus pacificus</name>
    <name type="common">Parasitic nematode worm</name>
    <dbReference type="NCBI Taxonomy" id="54126"/>
    <lineage>
        <taxon>Eukaryota</taxon>
        <taxon>Metazoa</taxon>
        <taxon>Ecdysozoa</taxon>
        <taxon>Nematoda</taxon>
        <taxon>Chromadorea</taxon>
        <taxon>Rhabditida</taxon>
        <taxon>Rhabditina</taxon>
        <taxon>Diplogasteromorpha</taxon>
        <taxon>Diplogasteroidea</taxon>
        <taxon>Neodiplogasteridae</taxon>
        <taxon>Pristionchus</taxon>
    </lineage>
</organism>
<name>A0A2A6C4S4_PRIPA</name>
<dbReference type="AlphaFoldDB" id="A0A2A6C4S4"/>
<proteinExistence type="predicted"/>